<organism evidence="9 10">
    <name type="scientific">Podospora comata</name>
    <dbReference type="NCBI Taxonomy" id="48703"/>
    <lineage>
        <taxon>Eukaryota</taxon>
        <taxon>Fungi</taxon>
        <taxon>Dikarya</taxon>
        <taxon>Ascomycota</taxon>
        <taxon>Pezizomycotina</taxon>
        <taxon>Sordariomycetes</taxon>
        <taxon>Sordariomycetidae</taxon>
        <taxon>Sordariales</taxon>
        <taxon>Podosporaceae</taxon>
        <taxon>Podospora</taxon>
    </lineage>
</organism>
<dbReference type="Proteomes" id="UP000280685">
    <property type="component" value="Chromosome 3"/>
</dbReference>
<evidence type="ECO:0000256" key="4">
    <source>
        <dbReference type="ARBA" id="ARBA00023125"/>
    </source>
</evidence>
<evidence type="ECO:0000256" key="7">
    <source>
        <dbReference type="SAM" id="MobiDB-lite"/>
    </source>
</evidence>
<evidence type="ECO:0000313" key="10">
    <source>
        <dbReference type="Proteomes" id="UP000280685"/>
    </source>
</evidence>
<keyword evidence="10" id="KW-1185">Reference proteome</keyword>
<feature type="region of interest" description="Disordered" evidence="7">
    <location>
        <begin position="1"/>
        <end position="63"/>
    </location>
</feature>
<dbReference type="InterPro" id="IPR052360">
    <property type="entry name" value="Transcr_Regulatory_Proteins"/>
</dbReference>
<keyword evidence="3" id="KW-0805">Transcription regulation</keyword>
<name>A0ABY6S6A5_PODCO</name>
<dbReference type="PANTHER" id="PTHR36206">
    <property type="entry name" value="ASPERCRYPTIN BIOSYNTHESIS CLUSTER-SPECIFIC TRANSCRIPTION REGULATOR ATNN-RELATED"/>
    <property type="match status" value="1"/>
</dbReference>
<evidence type="ECO:0000256" key="1">
    <source>
        <dbReference type="ARBA" id="ARBA00022723"/>
    </source>
</evidence>
<feature type="region of interest" description="Disordered" evidence="7">
    <location>
        <begin position="648"/>
        <end position="679"/>
    </location>
</feature>
<protein>
    <recommendedName>
        <fullName evidence="8">Zn(2)-C6 fungal-type domain-containing protein</fullName>
    </recommendedName>
</protein>
<dbReference type="Pfam" id="PF00172">
    <property type="entry name" value="Zn_clus"/>
    <property type="match status" value="1"/>
</dbReference>
<dbReference type="InterPro" id="IPR001138">
    <property type="entry name" value="Zn2Cys6_DnaBD"/>
</dbReference>
<feature type="domain" description="Zn(2)-C6 fungal-type" evidence="8">
    <location>
        <begin position="89"/>
        <end position="117"/>
    </location>
</feature>
<accession>A0ABY6S6A5</accession>
<keyword evidence="4" id="KW-0238">DNA-binding</keyword>
<keyword evidence="1" id="KW-0479">Metal-binding</keyword>
<feature type="compositionally biased region" description="Polar residues" evidence="7">
    <location>
        <begin position="573"/>
        <end position="590"/>
    </location>
</feature>
<evidence type="ECO:0000313" key="9">
    <source>
        <dbReference type="EMBL" id="VBB76985.1"/>
    </source>
</evidence>
<keyword evidence="5" id="KW-0804">Transcription</keyword>
<feature type="compositionally biased region" description="Polar residues" evidence="7">
    <location>
        <begin position="22"/>
        <end position="31"/>
    </location>
</feature>
<keyword evidence="6" id="KW-0539">Nucleus</keyword>
<reference evidence="9" key="1">
    <citation type="submission" date="2018-02" db="EMBL/GenBank/DDBJ databases">
        <authorList>
            <person name="Silar P."/>
        </authorList>
    </citation>
    <scope>NUCLEOTIDE SEQUENCE [LARGE SCALE GENOMIC DNA]</scope>
    <source>
        <strain evidence="9">T</strain>
    </source>
</reference>
<evidence type="ECO:0000256" key="2">
    <source>
        <dbReference type="ARBA" id="ARBA00022833"/>
    </source>
</evidence>
<keyword evidence="2" id="KW-0862">Zinc</keyword>
<dbReference type="CDD" id="cd00067">
    <property type="entry name" value="GAL4"/>
    <property type="match status" value="1"/>
</dbReference>
<evidence type="ECO:0000256" key="3">
    <source>
        <dbReference type="ARBA" id="ARBA00023015"/>
    </source>
</evidence>
<feature type="compositionally biased region" description="Basic residues" evidence="7">
    <location>
        <begin position="54"/>
        <end position="63"/>
    </location>
</feature>
<proteinExistence type="predicted"/>
<evidence type="ECO:0000256" key="5">
    <source>
        <dbReference type="ARBA" id="ARBA00023163"/>
    </source>
</evidence>
<evidence type="ECO:0000256" key="6">
    <source>
        <dbReference type="ARBA" id="ARBA00023242"/>
    </source>
</evidence>
<sequence length="835" mass="90401">MAEGLQRLPPPLHIQTTGGGNTKSSNPSPSISATNSPTTSSVTTTASTTTASGHIKKRTRASRPKVRTGCITCNDETQQEKDSDRDGNRIRRVKCGEEKPACLRCTSTGRTCDGYDKGSSSAYARYRSSPADPTRTAELAKVEFVKACQWSEALRSMRRIAPADIDGTDTEKRFFGRFRSNSSTWFDPSTPQHLSHYTVFWNKVTSPSTNCCQDEAVKHAVVALGAAHTLAQFPDQKVLDGFTRDALEMFVIQQYNKSIAKLQRHVGSTGPDSVRITLICCLAFIFLETVRSKHSVAVTHLVNGLRILQSMPFNVFDCLSDTSIFVWPPLGTSHQRDGLEMPDIIRLFARLEVTSCFFTTAIHPVVSEKSYVSRVYDDGASLLTAEGPTVISDTKEARKLMATFQHDTMAFLHKLSASTIRPEGRQSACLRARAKRLGPIISEFFARFGSIAPNTPDLYILLLDLLYFKTALFLVSRIPSLPPKRPPMFPPSLALNPFLISYTPPTPLPAAPSPRTSHPNLSLSSLQQGIIEADDEEGDAEQEMEWESLLHDMLSLARSLTTSPIGQKMRPWSRSTTVTMTSKHQSPLTHSSSFSSSSSSFSQVKISVPVPGAPIPAPAPAPVITIIKKEPSPPAAVLSSVVPITTAAQDSTNNSNNNNNNNDDDDDNNNPKPTTDTLLSGPLYTIALHTTNHITKNKAVDLLVENINPCILTSQPTMGTSPTPNKSGEGMGMGMGMKEVVKGVIEQERQVIEEGGWMGLINSRGGQGGKWYDAPRELSGGVGGLPRVWDALVGGGDRDGGGGDGEDNEGIGEGGFNEVIEGRGRSWSGSQGGGW</sequence>
<dbReference type="EMBL" id="LR026966">
    <property type="protein sequence ID" value="VBB76985.1"/>
    <property type="molecule type" value="Genomic_DNA"/>
</dbReference>
<gene>
    <name evidence="9" type="ORF">PODCO_303670</name>
</gene>
<evidence type="ECO:0000259" key="8">
    <source>
        <dbReference type="Pfam" id="PF00172"/>
    </source>
</evidence>
<feature type="region of interest" description="Disordered" evidence="7">
    <location>
        <begin position="794"/>
        <end position="835"/>
    </location>
</feature>
<feature type="compositionally biased region" description="Low complexity" evidence="7">
    <location>
        <begin position="32"/>
        <end position="52"/>
    </location>
</feature>
<dbReference type="PANTHER" id="PTHR36206:SF12">
    <property type="entry name" value="ASPERCRYPTIN BIOSYNTHESIS CLUSTER-SPECIFIC TRANSCRIPTION REGULATOR ATNN-RELATED"/>
    <property type="match status" value="1"/>
</dbReference>
<feature type="region of interest" description="Disordered" evidence="7">
    <location>
        <begin position="565"/>
        <end position="598"/>
    </location>
</feature>